<evidence type="ECO:0008006" key="4">
    <source>
        <dbReference type="Google" id="ProtNLM"/>
    </source>
</evidence>
<feature type="non-terminal residue" evidence="2">
    <location>
        <position position="1"/>
    </location>
</feature>
<evidence type="ECO:0000313" key="2">
    <source>
        <dbReference type="EMBL" id="ESQ31031.1"/>
    </source>
</evidence>
<dbReference type="AlphaFoldDB" id="V4MI75"/>
<reference evidence="2 3" key="1">
    <citation type="journal article" date="2013" name="Front. Plant Sci.">
        <title>The Reference Genome of the Halophytic Plant Eutrema salsugineum.</title>
        <authorList>
            <person name="Yang R."/>
            <person name="Jarvis D.E."/>
            <person name="Chen H."/>
            <person name="Beilstein M.A."/>
            <person name="Grimwood J."/>
            <person name="Jenkins J."/>
            <person name="Shu S."/>
            <person name="Prochnik S."/>
            <person name="Xin M."/>
            <person name="Ma C."/>
            <person name="Schmutz J."/>
            <person name="Wing R.A."/>
            <person name="Mitchell-Olds T."/>
            <person name="Schumaker K.S."/>
            <person name="Wang X."/>
        </authorList>
    </citation>
    <scope>NUCLEOTIDE SEQUENCE [LARGE SCALE GENOMIC DNA]</scope>
</reference>
<dbReference type="STRING" id="72664.V4MI75"/>
<gene>
    <name evidence="2" type="ORF">EUTSA_v10012218mg</name>
</gene>
<feature type="region of interest" description="Disordered" evidence="1">
    <location>
        <begin position="1"/>
        <end position="40"/>
    </location>
</feature>
<proteinExistence type="predicted"/>
<keyword evidence="3" id="KW-1185">Reference proteome</keyword>
<name>V4MI75_EUTSA</name>
<accession>V4MI75</accession>
<dbReference type="Gramene" id="ESQ31031">
    <property type="protein sequence ID" value="ESQ31031"/>
    <property type="gene ID" value="EUTSA_v10012218mg"/>
</dbReference>
<dbReference type="Proteomes" id="UP000030689">
    <property type="component" value="Unassembled WGS sequence"/>
</dbReference>
<feature type="non-terminal residue" evidence="2">
    <location>
        <position position="108"/>
    </location>
</feature>
<dbReference type="EMBL" id="KI517809">
    <property type="protein sequence ID" value="ESQ31031.1"/>
    <property type="molecule type" value="Genomic_DNA"/>
</dbReference>
<protein>
    <recommendedName>
        <fullName evidence="4">Retrotransposon gag domain-containing protein</fullName>
    </recommendedName>
</protein>
<organism evidence="2 3">
    <name type="scientific">Eutrema salsugineum</name>
    <name type="common">Saltwater cress</name>
    <name type="synonym">Sisymbrium salsugineum</name>
    <dbReference type="NCBI Taxonomy" id="72664"/>
    <lineage>
        <taxon>Eukaryota</taxon>
        <taxon>Viridiplantae</taxon>
        <taxon>Streptophyta</taxon>
        <taxon>Embryophyta</taxon>
        <taxon>Tracheophyta</taxon>
        <taxon>Spermatophyta</taxon>
        <taxon>Magnoliopsida</taxon>
        <taxon>eudicotyledons</taxon>
        <taxon>Gunneridae</taxon>
        <taxon>Pentapetalae</taxon>
        <taxon>rosids</taxon>
        <taxon>malvids</taxon>
        <taxon>Brassicales</taxon>
        <taxon>Brassicaceae</taxon>
        <taxon>Eutremeae</taxon>
        <taxon>Eutrema</taxon>
    </lineage>
</organism>
<evidence type="ECO:0000256" key="1">
    <source>
        <dbReference type="SAM" id="MobiDB-lite"/>
    </source>
</evidence>
<dbReference type="OMA" id="SSCKSYF"/>
<dbReference type="KEGG" id="eus:EUTSA_v10012218mg"/>
<dbReference type="eggNOG" id="ENOG502SXPZ">
    <property type="taxonomic scope" value="Eukaryota"/>
</dbReference>
<evidence type="ECO:0000313" key="3">
    <source>
        <dbReference type="Proteomes" id="UP000030689"/>
    </source>
</evidence>
<sequence length="108" mass="12844">RNDRQLDDSASEDEYNPFADVRRHPRRDQQDSDSDDEEADLRWESSFKLEIPEFRGSTVAEELLDWFVTVEELLEFKRIPLNRCVPLIAIRFRDTAAAWWSQRKSSRA</sequence>